<evidence type="ECO:0000259" key="1">
    <source>
        <dbReference type="PROSITE" id="PS50112"/>
    </source>
</evidence>
<sequence length="455" mass="51757">MSESWGSLSVQTIGLRCINMFRCHLLVVMAGMPELAVRAMKSVDIPANCQMELEVVDSLAVLPSMAERKCVAVILNTDAEGDTEQFDAQFGPDTRLIICSDKLDELSPDKIARACRVWPLKGIDKYWPFFCQHLLEDLYKQKELWHTRNCLQTVVDTMPGFVWFKDMEGHHLKVNQAFCEMVGKDMAEVEGKKHYEIWGISPEQYAEGEYVCLETDAAIAANPKPTLFKEQVLHSKLGLRQLETYKAPIFDEDGKMIGNIGVAKDVTDEYANKERILLLSRTDDLTRLANRRYFYQFVDNHRSRSGGALTLCYMDLDQFKQLNDTFGHQYGDAALMAVAELLQNAFPKDFIARIGGDEFIVAIFAVPERKSLMYKLDQLYKAAREFFNQDISFRGLGMSIGVASTDQAAVTLDTLLQRSDDALYYSKEHCRGHYTFYEDIKEEIISRRGNGENNG</sequence>
<comment type="caution">
    <text evidence="3">The sequence shown here is derived from an EMBL/GenBank/DDBJ whole genome shotgun (WGS) entry which is preliminary data.</text>
</comment>
<dbReference type="InterPro" id="IPR000160">
    <property type="entry name" value="GGDEF_dom"/>
</dbReference>
<dbReference type="NCBIfam" id="TIGR00254">
    <property type="entry name" value="GGDEF"/>
    <property type="match status" value="1"/>
</dbReference>
<evidence type="ECO:0000313" key="4">
    <source>
        <dbReference type="Proteomes" id="UP000772151"/>
    </source>
</evidence>
<dbReference type="PANTHER" id="PTHR44757:SF2">
    <property type="entry name" value="BIOFILM ARCHITECTURE MAINTENANCE PROTEIN MBAA"/>
    <property type="match status" value="1"/>
</dbReference>
<feature type="domain" description="GGDEF" evidence="2">
    <location>
        <begin position="307"/>
        <end position="439"/>
    </location>
</feature>
<dbReference type="Proteomes" id="UP000772151">
    <property type="component" value="Unassembled WGS sequence"/>
</dbReference>
<dbReference type="EMBL" id="SVCA01000003">
    <property type="protein sequence ID" value="MBE6084891.1"/>
    <property type="molecule type" value="Genomic_DNA"/>
</dbReference>
<dbReference type="Pfam" id="PF08448">
    <property type="entry name" value="PAS_4"/>
    <property type="match status" value="1"/>
</dbReference>
<dbReference type="InterPro" id="IPR043128">
    <property type="entry name" value="Rev_trsase/Diguanyl_cyclase"/>
</dbReference>
<dbReference type="Pfam" id="PF00990">
    <property type="entry name" value="GGDEF"/>
    <property type="match status" value="1"/>
</dbReference>
<dbReference type="PANTHER" id="PTHR44757">
    <property type="entry name" value="DIGUANYLATE CYCLASE DGCP"/>
    <property type="match status" value="1"/>
</dbReference>
<dbReference type="Gene3D" id="3.30.70.270">
    <property type="match status" value="1"/>
</dbReference>
<accession>A0A927WHK2</accession>
<evidence type="ECO:0000313" key="3">
    <source>
        <dbReference type="EMBL" id="MBE6084891.1"/>
    </source>
</evidence>
<gene>
    <name evidence="3" type="ORF">E7203_05390</name>
</gene>
<organism evidence="3 4">
    <name type="scientific">Selenomonas ruminantium</name>
    <dbReference type="NCBI Taxonomy" id="971"/>
    <lineage>
        <taxon>Bacteria</taxon>
        <taxon>Bacillati</taxon>
        <taxon>Bacillota</taxon>
        <taxon>Negativicutes</taxon>
        <taxon>Selenomonadales</taxon>
        <taxon>Selenomonadaceae</taxon>
        <taxon>Selenomonas</taxon>
    </lineage>
</organism>
<dbReference type="InterPro" id="IPR035965">
    <property type="entry name" value="PAS-like_dom_sf"/>
</dbReference>
<dbReference type="InterPro" id="IPR013656">
    <property type="entry name" value="PAS_4"/>
</dbReference>
<dbReference type="CDD" id="cd01949">
    <property type="entry name" value="GGDEF"/>
    <property type="match status" value="1"/>
</dbReference>
<proteinExistence type="predicted"/>
<dbReference type="NCBIfam" id="TIGR00229">
    <property type="entry name" value="sensory_box"/>
    <property type="match status" value="1"/>
</dbReference>
<dbReference type="SMART" id="SM00267">
    <property type="entry name" value="GGDEF"/>
    <property type="match status" value="1"/>
</dbReference>
<dbReference type="AlphaFoldDB" id="A0A927WHK2"/>
<dbReference type="PROSITE" id="PS50112">
    <property type="entry name" value="PAS"/>
    <property type="match status" value="1"/>
</dbReference>
<dbReference type="InterPro" id="IPR000014">
    <property type="entry name" value="PAS"/>
</dbReference>
<dbReference type="InterPro" id="IPR052155">
    <property type="entry name" value="Biofilm_reg_signaling"/>
</dbReference>
<dbReference type="CDD" id="cd00130">
    <property type="entry name" value="PAS"/>
    <property type="match status" value="1"/>
</dbReference>
<name>A0A927WHK2_SELRU</name>
<evidence type="ECO:0000259" key="2">
    <source>
        <dbReference type="PROSITE" id="PS50887"/>
    </source>
</evidence>
<dbReference type="PROSITE" id="PS50887">
    <property type="entry name" value="GGDEF"/>
    <property type="match status" value="1"/>
</dbReference>
<dbReference type="SUPFAM" id="SSF55073">
    <property type="entry name" value="Nucleotide cyclase"/>
    <property type="match status" value="1"/>
</dbReference>
<dbReference type="SUPFAM" id="SSF55785">
    <property type="entry name" value="PYP-like sensor domain (PAS domain)"/>
    <property type="match status" value="1"/>
</dbReference>
<protein>
    <submittedName>
        <fullName evidence="3">Diguanylate cyclase</fullName>
    </submittedName>
</protein>
<feature type="domain" description="PAS" evidence="1">
    <location>
        <begin position="147"/>
        <end position="192"/>
    </location>
</feature>
<dbReference type="Gene3D" id="3.30.450.20">
    <property type="entry name" value="PAS domain"/>
    <property type="match status" value="1"/>
</dbReference>
<reference evidence="3" key="1">
    <citation type="submission" date="2019-04" db="EMBL/GenBank/DDBJ databases">
        <title>Evolution of Biomass-Degrading Anaerobic Consortia Revealed by Metagenomics.</title>
        <authorList>
            <person name="Peng X."/>
        </authorList>
    </citation>
    <scope>NUCLEOTIDE SEQUENCE</scope>
    <source>
        <strain evidence="3">SIG242</strain>
    </source>
</reference>
<dbReference type="InterPro" id="IPR029787">
    <property type="entry name" value="Nucleotide_cyclase"/>
</dbReference>